<feature type="compositionally biased region" description="Basic and acidic residues" evidence="1">
    <location>
        <begin position="672"/>
        <end position="681"/>
    </location>
</feature>
<feature type="compositionally biased region" description="Basic residues" evidence="1">
    <location>
        <begin position="1307"/>
        <end position="1325"/>
    </location>
</feature>
<feature type="compositionally biased region" description="Polar residues" evidence="1">
    <location>
        <begin position="788"/>
        <end position="819"/>
    </location>
</feature>
<feature type="region of interest" description="Disordered" evidence="1">
    <location>
        <begin position="1068"/>
        <end position="1113"/>
    </location>
</feature>
<feature type="compositionally biased region" description="Basic residues" evidence="1">
    <location>
        <begin position="49"/>
        <end position="59"/>
    </location>
</feature>
<feature type="region of interest" description="Disordered" evidence="1">
    <location>
        <begin position="935"/>
        <end position="1053"/>
    </location>
</feature>
<dbReference type="EMBL" id="CAACVS010000602">
    <property type="protein sequence ID" value="VEU43982.1"/>
    <property type="molecule type" value="Genomic_DNA"/>
</dbReference>
<feature type="compositionally biased region" description="Low complexity" evidence="1">
    <location>
        <begin position="97"/>
        <end position="107"/>
    </location>
</feature>
<gene>
    <name evidence="2" type="ORF">PSNMU_V1.4_AUG-EV-PASAV3_0110860</name>
</gene>
<feature type="region of interest" description="Disordered" evidence="1">
    <location>
        <begin position="1151"/>
        <end position="1200"/>
    </location>
</feature>
<feature type="compositionally biased region" description="Low complexity" evidence="1">
    <location>
        <begin position="269"/>
        <end position="291"/>
    </location>
</feature>
<feature type="compositionally biased region" description="Polar residues" evidence="1">
    <location>
        <begin position="1477"/>
        <end position="1489"/>
    </location>
</feature>
<feature type="compositionally biased region" description="Low complexity" evidence="1">
    <location>
        <begin position="504"/>
        <end position="518"/>
    </location>
</feature>
<protein>
    <submittedName>
        <fullName evidence="2">Uncharacterized protein</fullName>
    </submittedName>
</protein>
<feature type="region of interest" description="Disordered" evidence="1">
    <location>
        <begin position="655"/>
        <end position="718"/>
    </location>
</feature>
<sequence>MVAGTDASCEATDAPEQTKQNQQLQRKKVKRQGSGSMSNTERPSSPIKSIKKSIRNRLQRIKDGKESRQRHSQRNGLRSRPSKEEKQEKTQEKKQLQRQQQKPQQKQHPFNATLSKQKKSPQNAVGSSGKKQKVPAASSAKQVSSKSNNISESNAATANRNTKPLVKNYISPPSQTLQASTRTEERREEKSPVRNRREKRNKKTKKHPSQDATTKQRNSFRSFSESSDDYDYSDHTGLGANRTYDSVGDEEDDYFDRRYSRSYDTRGWSYSTRTGSRSSSSSSSDGSYDSSSFDDDESTISATKRTMRMAVHRNPSDDASSGRGRSRNPRRRPPPSSPRAREDHISSPRRNPRMQTNRFVDDDYYYEGTNTNTDDESQSCYSGLSSGNEYSRSCSSGVTSGGTFETNDDDDYSSSSSNDADERDFRNPGGGRRGSNPHRKHPVSDDEDQSECWTEAPVRTYDSEEESDRSSGSYSKKNHGQCVLDPVTTYDCEEGYGNGSGLGLDLTRTQTDDQTYTSRDIDPEEFAAFVQEQEAAEQRAERKKKDKSEGKDAAVGSGVFSWIFGGTAETTEPEERTAPASPARRGRSPAPVRSPRAHQGDTDRRAFFDDEIRERSTRDSAGREGCGFQIDHVLNGGDSIADSYGGLREGEFLLSNRDSAATEPGHYGGTSERMHSMDKGRSGSFGASGTNNARASLPPRSTAAETPSPAEEEEDEGSSFLYCCLSPNHSFDKLKDGTGESGRLPPSSGALRDEFEQTAVIEEPSFEKQLGYREAEQAFAPEYDEATLASTIFTEANQGSEPRNPRSPSGSWHPRSTSGFDPEGASPCPSTHRSWDGNDAGEMGDARYPRNEAESWTGPVGNTEEYGRGQDCDAEQIEMELGSYHPDPDHISLSSNDTDSLTYNGEEEAAITEQVKTTVKAECLEDYDVSNVLHGKRSFKSKTTEDGSSILPLHSPSERRERRKNAMKAHRDFLYNMSTSASACNTEDHDRNDADDAEGAVEPGEENGSDQHEGEVAVETPGIAGSSSSSGSKPNSIVHDNAGRSSDADKPDDIIGLVRNAFTVMISSKTEDEADPEASVLNESKPDLQVDQETAGLPLAQEEASTSGPQSSVEEALNAAYRFFAPSQADEPLINEPVHGEKQILQCTNFEPNPVSRPEATVEDPVQEFPPEETIEEKNSIHSVSSTPSDEAVTNKLELPKKPKAIKDVGYNVEGIPLELRPQKIWRVPPSTMIAEEENYMSPTCAKESYTAQIAEAPASPPESIRDAGREQAEDASIAEQQHEPSPPSDPVPSQMESDIDTNDKKLGRHAQRFRRGRDLRRFNRRLQQGDGEKRPVPTKEPSLPADPPEKQYSDTSNPRVQRPHRDAVPSPIVAGGGETTRDTAAGALAAPSMPDPVSPRSNKADFVVGSRRSNLSEIRSRIKQRRKSKLQSRHQAEQLSPLNGRRDAASPQRIVSKHNTADAPTKRSGIEAAKTRNATVRSAENTPVVNAATDRRDDSASCSSKDGDEFFDTITFDEDNMEGIIDAMTPPRVQRYLEESSTMQSPNTIGTAISLD</sequence>
<evidence type="ECO:0000256" key="1">
    <source>
        <dbReference type="SAM" id="MobiDB-lite"/>
    </source>
</evidence>
<feature type="compositionally biased region" description="Basic residues" evidence="1">
    <location>
        <begin position="324"/>
        <end position="333"/>
    </location>
</feature>
<feature type="compositionally biased region" description="Basic and acidic residues" evidence="1">
    <location>
        <begin position="1264"/>
        <end position="1273"/>
    </location>
</feature>
<feature type="region of interest" description="Disordered" evidence="1">
    <location>
        <begin position="1"/>
        <end position="628"/>
    </location>
</feature>
<feature type="compositionally biased region" description="Polar residues" evidence="1">
    <location>
        <begin position="171"/>
        <end position="180"/>
    </location>
</feature>
<feature type="compositionally biased region" description="Basic and acidic residues" evidence="1">
    <location>
        <begin position="255"/>
        <end position="264"/>
    </location>
</feature>
<accession>A0A448ZPK4</accession>
<organism evidence="2 3">
    <name type="scientific">Pseudo-nitzschia multistriata</name>
    <dbReference type="NCBI Taxonomy" id="183589"/>
    <lineage>
        <taxon>Eukaryota</taxon>
        <taxon>Sar</taxon>
        <taxon>Stramenopiles</taxon>
        <taxon>Ochrophyta</taxon>
        <taxon>Bacillariophyta</taxon>
        <taxon>Bacillariophyceae</taxon>
        <taxon>Bacillariophycidae</taxon>
        <taxon>Bacillariales</taxon>
        <taxon>Bacillariaceae</taxon>
        <taxon>Pseudo-nitzschia</taxon>
    </lineage>
</organism>
<feature type="compositionally biased region" description="Basic and acidic residues" evidence="1">
    <location>
        <begin position="81"/>
        <end position="95"/>
    </location>
</feature>
<feature type="compositionally biased region" description="Basic and acidic residues" evidence="1">
    <location>
        <begin position="60"/>
        <end position="69"/>
    </location>
</feature>
<feature type="compositionally biased region" description="Acidic residues" evidence="1">
    <location>
        <begin position="995"/>
        <end position="1008"/>
    </location>
</feature>
<feature type="compositionally biased region" description="Basic residues" evidence="1">
    <location>
        <begin position="193"/>
        <end position="207"/>
    </location>
</feature>
<feature type="compositionally biased region" description="Basic residues" evidence="1">
    <location>
        <begin position="1422"/>
        <end position="1433"/>
    </location>
</feature>
<feature type="compositionally biased region" description="Basic and acidic residues" evidence="1">
    <location>
        <begin position="844"/>
        <end position="853"/>
    </location>
</feature>
<feature type="compositionally biased region" description="Polar residues" evidence="1">
    <location>
        <begin position="148"/>
        <end position="162"/>
    </location>
</feature>
<keyword evidence="3" id="KW-1185">Reference proteome</keyword>
<feature type="compositionally biased region" description="Polar residues" evidence="1">
    <location>
        <begin position="15"/>
        <end position="24"/>
    </location>
</feature>
<dbReference type="OrthoDB" id="57506at2759"/>
<dbReference type="Proteomes" id="UP000291116">
    <property type="component" value="Unassembled WGS sequence"/>
</dbReference>
<feature type="compositionally biased region" description="Polar residues" evidence="1">
    <location>
        <begin position="976"/>
        <end position="985"/>
    </location>
</feature>
<feature type="compositionally biased region" description="Acidic residues" evidence="1">
    <location>
        <begin position="1161"/>
        <end position="1175"/>
    </location>
</feature>
<feature type="compositionally biased region" description="Basic and acidic residues" evidence="1">
    <location>
        <begin position="598"/>
        <end position="622"/>
    </location>
</feature>
<proteinExistence type="predicted"/>
<evidence type="ECO:0000313" key="3">
    <source>
        <dbReference type="Proteomes" id="UP000291116"/>
    </source>
</evidence>
<name>A0A448ZPK4_9STRA</name>
<evidence type="ECO:0000313" key="2">
    <source>
        <dbReference type="EMBL" id="VEU43982.1"/>
    </source>
</evidence>
<feature type="compositionally biased region" description="Basic and acidic residues" evidence="1">
    <location>
        <begin position="182"/>
        <end position="192"/>
    </location>
</feature>
<feature type="compositionally biased region" description="Polar residues" evidence="1">
    <location>
        <begin position="368"/>
        <end position="405"/>
    </location>
</feature>
<feature type="region of interest" description="Disordered" evidence="1">
    <location>
        <begin position="734"/>
        <end position="901"/>
    </location>
</feature>
<feature type="compositionally biased region" description="Polar residues" evidence="1">
    <location>
        <begin position="33"/>
        <end position="42"/>
    </location>
</feature>
<feature type="region of interest" description="Disordered" evidence="1">
    <location>
        <begin position="1251"/>
        <end position="1508"/>
    </location>
</feature>
<reference evidence="2 3" key="1">
    <citation type="submission" date="2019-01" db="EMBL/GenBank/DDBJ databases">
        <authorList>
            <person name="Ferrante I. M."/>
        </authorList>
    </citation>
    <scope>NUCLEOTIDE SEQUENCE [LARGE SCALE GENOMIC DNA]</scope>
    <source>
        <strain evidence="2 3">B856</strain>
    </source>
</reference>
<feature type="compositionally biased region" description="Low complexity" evidence="1">
    <location>
        <begin position="134"/>
        <end position="147"/>
    </location>
</feature>
<feature type="compositionally biased region" description="Polar residues" evidence="1">
    <location>
        <begin position="892"/>
        <end position="901"/>
    </location>
</feature>
<feature type="compositionally biased region" description="Polar residues" evidence="1">
    <location>
        <begin position="685"/>
        <end position="694"/>
    </location>
</feature>
<feature type="compositionally biased region" description="Polar residues" evidence="1">
    <location>
        <begin position="108"/>
        <end position="126"/>
    </location>
</feature>
<feature type="compositionally biased region" description="Polar residues" evidence="1">
    <location>
        <begin position="1103"/>
        <end position="1113"/>
    </location>
</feature>